<gene>
    <name evidence="1" type="ORF">WIS52_18170</name>
</gene>
<dbReference type="SUPFAM" id="SSF55961">
    <property type="entry name" value="Bet v1-like"/>
    <property type="match status" value="1"/>
</dbReference>
<evidence type="ECO:0000313" key="1">
    <source>
        <dbReference type="EMBL" id="MEQ3552404.1"/>
    </source>
</evidence>
<dbReference type="EMBL" id="JBEDNQ010000007">
    <property type="protein sequence ID" value="MEQ3552404.1"/>
    <property type="molecule type" value="Genomic_DNA"/>
</dbReference>
<dbReference type="InterPro" id="IPR023393">
    <property type="entry name" value="START-like_dom_sf"/>
</dbReference>
<comment type="caution">
    <text evidence="1">The sequence shown here is derived from an EMBL/GenBank/DDBJ whole genome shotgun (WGS) entry which is preliminary data.</text>
</comment>
<dbReference type="RefSeq" id="WP_349299468.1">
    <property type="nucleotide sequence ID" value="NZ_JBEDNQ010000007.1"/>
</dbReference>
<proteinExistence type="predicted"/>
<dbReference type="Gene3D" id="3.30.530.20">
    <property type="match status" value="1"/>
</dbReference>
<protein>
    <submittedName>
        <fullName evidence="1">SRPBCC family protein</fullName>
    </submittedName>
</protein>
<organism evidence="1 2">
    <name type="scientific">Pseudonocardia nematodicida</name>
    <dbReference type="NCBI Taxonomy" id="1206997"/>
    <lineage>
        <taxon>Bacteria</taxon>
        <taxon>Bacillati</taxon>
        <taxon>Actinomycetota</taxon>
        <taxon>Actinomycetes</taxon>
        <taxon>Pseudonocardiales</taxon>
        <taxon>Pseudonocardiaceae</taxon>
        <taxon>Pseudonocardia</taxon>
    </lineage>
</organism>
<name>A0ABV1KD65_9PSEU</name>
<sequence>MTGPQPAATTSSRVVGARPAAVLAVLADPRRIPEWAPAFADAVDGGPDAGWSVTKDGRTFPLQVTVDPAGGTVAYLREVSPGRTGGARLRVDPVDGDRCEVTMSVPLPPDDAEGDVRTVLDAELDRLAQLVTGSG</sequence>
<accession>A0ABV1KD65</accession>
<keyword evidence="2" id="KW-1185">Reference proteome</keyword>
<dbReference type="Proteomes" id="UP001494902">
    <property type="component" value="Unassembled WGS sequence"/>
</dbReference>
<evidence type="ECO:0000313" key="2">
    <source>
        <dbReference type="Proteomes" id="UP001494902"/>
    </source>
</evidence>
<reference evidence="1 2" key="1">
    <citation type="submission" date="2024-03" db="EMBL/GenBank/DDBJ databases">
        <title>Draft genome sequence of Pseudonocardia nematodicida JCM 31783.</title>
        <authorList>
            <person name="Butdee W."/>
            <person name="Duangmal K."/>
        </authorList>
    </citation>
    <scope>NUCLEOTIDE SEQUENCE [LARGE SCALE GENOMIC DNA]</scope>
    <source>
        <strain evidence="1 2">JCM 31783</strain>
    </source>
</reference>
<dbReference type="InterPro" id="IPR019587">
    <property type="entry name" value="Polyketide_cyclase/dehydratase"/>
</dbReference>
<dbReference type="Pfam" id="PF10604">
    <property type="entry name" value="Polyketide_cyc2"/>
    <property type="match status" value="1"/>
</dbReference>